<accession>A0A235FFV2</accession>
<dbReference type="PANTHER" id="PTHR43610">
    <property type="entry name" value="BLL6696 PROTEIN"/>
    <property type="match status" value="1"/>
</dbReference>
<gene>
    <name evidence="2" type="ORF">CGZ90_05230</name>
</gene>
<dbReference type="InterPro" id="IPR000182">
    <property type="entry name" value="GNAT_dom"/>
</dbReference>
<dbReference type="PANTHER" id="PTHR43610:SF1">
    <property type="entry name" value="N-ACETYLTRANSFERASE DOMAIN-CONTAINING PROTEIN"/>
    <property type="match status" value="1"/>
</dbReference>
<evidence type="ECO:0000313" key="2">
    <source>
        <dbReference type="EMBL" id="OYD59834.1"/>
    </source>
</evidence>
<keyword evidence="3" id="KW-1185">Reference proteome</keyword>
<comment type="caution">
    <text evidence="2">The sequence shown here is derived from an EMBL/GenBank/DDBJ whole genome shotgun (WGS) entry which is preliminary data.</text>
</comment>
<reference evidence="2 3" key="1">
    <citation type="submission" date="2017-07" db="EMBL/GenBank/DDBJ databases">
        <title>Fictibacillus sp. nov. GDSW-R2A3 Genome sequencing and assembly.</title>
        <authorList>
            <person name="Mayilraj S."/>
        </authorList>
    </citation>
    <scope>NUCLEOTIDE SEQUENCE [LARGE SCALE GENOMIC DNA]</scope>
    <source>
        <strain evidence="2 3">GDSW-R2A3</strain>
    </source>
</reference>
<name>A0A235FFV2_9BACL</name>
<dbReference type="EMBL" id="NOII01000001">
    <property type="protein sequence ID" value="OYD59834.1"/>
    <property type="molecule type" value="Genomic_DNA"/>
</dbReference>
<dbReference type="PROSITE" id="PS51186">
    <property type="entry name" value="GNAT"/>
    <property type="match status" value="1"/>
</dbReference>
<evidence type="ECO:0000259" key="1">
    <source>
        <dbReference type="PROSITE" id="PS51186"/>
    </source>
</evidence>
<dbReference type="GO" id="GO:0016747">
    <property type="term" value="F:acyltransferase activity, transferring groups other than amino-acyl groups"/>
    <property type="evidence" value="ECO:0007669"/>
    <property type="project" value="InterPro"/>
</dbReference>
<feature type="domain" description="N-acetyltransferase" evidence="1">
    <location>
        <begin position="14"/>
        <end position="169"/>
    </location>
</feature>
<dbReference type="Pfam" id="PF13302">
    <property type="entry name" value="Acetyltransf_3"/>
    <property type="match status" value="1"/>
</dbReference>
<sequence>MIFLDPPVLENERIKLVPLQKEYAPELFAISTPDIWSYMFGEIKTEAEMIRNVSDKLALREQAKALPFTVILKETGEVAGTTSLYQIDFNQKSCELGATWYATKFQRTFVNSDCKYLLLNYCFEELKFIRVQIKTDERNVRSQKAIERLGAVKEGVLRNERILESGYIRNCVLYSITDGEWPSVKQGLCDREAKYQTT</sequence>
<dbReference type="OrthoDB" id="9795199at2"/>
<dbReference type="Proteomes" id="UP000215059">
    <property type="component" value="Unassembled WGS sequence"/>
</dbReference>
<organism evidence="2 3">
    <name type="scientific">Fictibacillus aquaticus</name>
    <dbReference type="NCBI Taxonomy" id="2021314"/>
    <lineage>
        <taxon>Bacteria</taxon>
        <taxon>Bacillati</taxon>
        <taxon>Bacillota</taxon>
        <taxon>Bacilli</taxon>
        <taxon>Bacillales</taxon>
        <taxon>Fictibacillaceae</taxon>
        <taxon>Fictibacillus</taxon>
    </lineage>
</organism>
<evidence type="ECO:0000313" key="3">
    <source>
        <dbReference type="Proteomes" id="UP000215059"/>
    </source>
</evidence>
<dbReference type="Gene3D" id="3.40.630.30">
    <property type="match status" value="1"/>
</dbReference>
<dbReference type="AlphaFoldDB" id="A0A235FFV2"/>
<dbReference type="InterPro" id="IPR016181">
    <property type="entry name" value="Acyl_CoA_acyltransferase"/>
</dbReference>
<dbReference type="SUPFAM" id="SSF55729">
    <property type="entry name" value="Acyl-CoA N-acyltransferases (Nat)"/>
    <property type="match status" value="1"/>
</dbReference>
<protein>
    <recommendedName>
        <fullName evidence="1">N-acetyltransferase domain-containing protein</fullName>
    </recommendedName>
</protein>
<proteinExistence type="predicted"/>